<dbReference type="Proteomes" id="UP000034410">
    <property type="component" value="Chromosome"/>
</dbReference>
<dbReference type="OrthoDB" id="9795117at2"/>
<gene>
    <name evidence="1" type="ORF">AAY24_17320</name>
</gene>
<protein>
    <submittedName>
        <fullName evidence="1">Sulfur relay protein TusB</fullName>
    </submittedName>
</protein>
<dbReference type="PATRIC" id="fig|1543721.4.peg.3583"/>
<proteinExistence type="predicted"/>
<dbReference type="Pfam" id="PF04077">
    <property type="entry name" value="DsrH"/>
    <property type="match status" value="1"/>
</dbReference>
<name>A0A0F7K2L6_9GAMM</name>
<dbReference type="InterPro" id="IPR007215">
    <property type="entry name" value="Sulphur_relay_TusB/DsrH"/>
</dbReference>
<sequence length="102" mass="10917">MSILHTVNKSPFEKSSLDSCLKLAKAGSGVLLIEDGVYGALKGTAREAQIKEAAQNLKLYVLGPDLNARGMTGERVIDGIEIVDYAGFVDLAADHDKVNAWL</sequence>
<reference evidence="1 2" key="1">
    <citation type="journal article" date="2015" name="Genome Announc.">
        <title>Complete Genome Sequence of Sedimenticola thiotaurini Strain SIP-G1, a Polyphosphate- and Polyhydroxyalkanoate-Accumulating Sulfur-Oxidizing Gammaproteobacterium Isolated from Salt Marsh Sediments.</title>
        <authorList>
            <person name="Flood B.E."/>
            <person name="Jones D.S."/>
            <person name="Bailey J.V."/>
        </authorList>
    </citation>
    <scope>NUCLEOTIDE SEQUENCE [LARGE SCALE GENOMIC DNA]</scope>
    <source>
        <strain evidence="1 2">SIP-G1</strain>
    </source>
</reference>
<dbReference type="NCBIfam" id="TIGR03011">
    <property type="entry name" value="sulf_tusB_dsrH"/>
    <property type="match status" value="1"/>
</dbReference>
<dbReference type="PANTHER" id="PTHR37526:SF1">
    <property type="entry name" value="PROTEIN TUSB"/>
    <property type="match status" value="1"/>
</dbReference>
<dbReference type="GO" id="GO:1990228">
    <property type="term" value="C:sulfurtransferase complex"/>
    <property type="evidence" value="ECO:0007669"/>
    <property type="project" value="TreeGrafter"/>
</dbReference>
<dbReference type="Gene3D" id="3.40.1260.10">
    <property type="entry name" value="DsrEFH-like"/>
    <property type="match status" value="1"/>
</dbReference>
<keyword evidence="2" id="KW-1185">Reference proteome</keyword>
<accession>A0A0F7K2L6</accession>
<dbReference type="EMBL" id="CP011412">
    <property type="protein sequence ID" value="AKH21809.1"/>
    <property type="molecule type" value="Genomic_DNA"/>
</dbReference>
<dbReference type="PANTHER" id="PTHR37526">
    <property type="entry name" value="PROTEIN TUSB"/>
    <property type="match status" value="1"/>
</dbReference>
<organism evidence="1 2">
    <name type="scientific">Sedimenticola thiotaurini</name>
    <dbReference type="NCBI Taxonomy" id="1543721"/>
    <lineage>
        <taxon>Bacteria</taxon>
        <taxon>Pseudomonadati</taxon>
        <taxon>Pseudomonadota</taxon>
        <taxon>Gammaproteobacteria</taxon>
        <taxon>Chromatiales</taxon>
        <taxon>Sedimenticolaceae</taxon>
        <taxon>Sedimenticola</taxon>
    </lineage>
</organism>
<dbReference type="AlphaFoldDB" id="A0A0F7K2L6"/>
<evidence type="ECO:0000313" key="2">
    <source>
        <dbReference type="Proteomes" id="UP000034410"/>
    </source>
</evidence>
<dbReference type="SUPFAM" id="SSF75169">
    <property type="entry name" value="DsrEFH-like"/>
    <property type="match status" value="1"/>
</dbReference>
<dbReference type="KEGG" id="seds:AAY24_17320"/>
<dbReference type="GO" id="GO:0002143">
    <property type="term" value="P:tRNA wobble position uridine thiolation"/>
    <property type="evidence" value="ECO:0007669"/>
    <property type="project" value="InterPro"/>
</dbReference>
<dbReference type="RefSeq" id="WP_046860730.1">
    <property type="nucleotide sequence ID" value="NZ_CP011412.1"/>
</dbReference>
<evidence type="ECO:0000313" key="1">
    <source>
        <dbReference type="EMBL" id="AKH21809.1"/>
    </source>
</evidence>
<dbReference type="InterPro" id="IPR027396">
    <property type="entry name" value="DsrEFH-like"/>
</dbReference>